<dbReference type="PANTHER" id="PTHR43174">
    <property type="entry name" value="UDP-N-ACETYLGLUCOSAMINE 2-EPIMERASE"/>
    <property type="match status" value="1"/>
</dbReference>
<reference evidence="2 3" key="1">
    <citation type="journal article" date="2016" name="Nat. Commun.">
        <title>Thousands of microbial genomes shed light on interconnected biogeochemical processes in an aquifer system.</title>
        <authorList>
            <person name="Anantharaman K."/>
            <person name="Brown C.T."/>
            <person name="Hug L.A."/>
            <person name="Sharon I."/>
            <person name="Castelle C.J."/>
            <person name="Probst A.J."/>
            <person name="Thomas B.C."/>
            <person name="Singh A."/>
            <person name="Wilkins M.J."/>
            <person name="Karaoz U."/>
            <person name="Brodie E.L."/>
            <person name="Williams K.H."/>
            <person name="Hubbard S.S."/>
            <person name="Banfield J.F."/>
        </authorList>
    </citation>
    <scope>NUCLEOTIDE SEQUENCE [LARGE SCALE GENOMIC DNA]</scope>
</reference>
<dbReference type="NCBIfam" id="TIGR03568">
    <property type="entry name" value="NeuC_NnaA"/>
    <property type="match status" value="1"/>
</dbReference>
<dbReference type="InterPro" id="IPR003331">
    <property type="entry name" value="UDP_GlcNAc_Epimerase_2_dom"/>
</dbReference>
<dbReference type="PANTHER" id="PTHR43174:SF3">
    <property type="entry name" value="UDP-N-ACETYLGLUCOSAMINE 2-EPIMERASE"/>
    <property type="match status" value="1"/>
</dbReference>
<dbReference type="Gene3D" id="3.40.50.2000">
    <property type="entry name" value="Glycogen Phosphorylase B"/>
    <property type="match status" value="2"/>
</dbReference>
<dbReference type="InterPro" id="IPR020004">
    <property type="entry name" value="UDP-GlcNAc_Epase"/>
</dbReference>
<dbReference type="EMBL" id="MFHT01000020">
    <property type="protein sequence ID" value="OGF77368.1"/>
    <property type="molecule type" value="Genomic_DNA"/>
</dbReference>
<dbReference type="InterPro" id="IPR029767">
    <property type="entry name" value="WecB-like"/>
</dbReference>
<evidence type="ECO:0000313" key="2">
    <source>
        <dbReference type="EMBL" id="OGF77368.1"/>
    </source>
</evidence>
<organism evidence="2 3">
    <name type="scientific">Candidatus Giovannonibacteria bacterium RIFCSPHIGHO2_12_FULL_43_15</name>
    <dbReference type="NCBI Taxonomy" id="1798341"/>
    <lineage>
        <taxon>Bacteria</taxon>
        <taxon>Candidatus Giovannoniibacteriota</taxon>
    </lineage>
</organism>
<sequence length="390" mass="43716">MRKNKIKICFPITSRIHYARQKHLLELLKKNPKIDLQLIVAGSILLEKYGEKFLPAMRDNGFEIHDALYNVIEGGNHITMARTAGLTALEFANSLHKLNPDVVLIRGDRFEMLPIAMVSAYLNKPIAHIEGGDLSGTIDESVRHAISKLAHIHFATNEDSRKRLIKMGEDPKFVFNVGSPDVEMAAKINKKIDPEVLHKIGVGYDLDIKKPFMMTMLHPVTTEGDNRAHMETALKAVDSINMQTVWFWPNSDAGTAEMAKAIRVYRELGVLKNNKIHFVTDLLPEDFIALLKQTKIMIGNSSTGIKECSYLGVPVVNIGTRQQGRLRGPSVMDVGYDKGAIEKAIRKQLAHGMYKSSGLYFKPNTSKQIVDILTKISVPAQKKFYEIKEA</sequence>
<evidence type="ECO:0000259" key="1">
    <source>
        <dbReference type="Pfam" id="PF02350"/>
    </source>
</evidence>
<dbReference type="Pfam" id="PF02350">
    <property type="entry name" value="Epimerase_2"/>
    <property type="match status" value="1"/>
</dbReference>
<comment type="caution">
    <text evidence="2">The sequence shown here is derived from an EMBL/GenBank/DDBJ whole genome shotgun (WGS) entry which is preliminary data.</text>
</comment>
<feature type="domain" description="UDP-N-acetylglucosamine 2-epimerase" evidence="1">
    <location>
        <begin position="28"/>
        <end position="373"/>
    </location>
</feature>
<protein>
    <submittedName>
        <fullName evidence="2">UDP-N-acetyl-D-glucosamine 2-epimerase, UDP-hydrolysing</fullName>
    </submittedName>
</protein>
<dbReference type="Proteomes" id="UP000177723">
    <property type="component" value="Unassembled WGS sequence"/>
</dbReference>
<name>A0A1F5WNY7_9BACT</name>
<dbReference type="GO" id="GO:0004553">
    <property type="term" value="F:hydrolase activity, hydrolyzing O-glycosyl compounds"/>
    <property type="evidence" value="ECO:0007669"/>
    <property type="project" value="InterPro"/>
</dbReference>
<dbReference type="GO" id="GO:0006047">
    <property type="term" value="P:UDP-N-acetylglucosamine metabolic process"/>
    <property type="evidence" value="ECO:0007669"/>
    <property type="project" value="InterPro"/>
</dbReference>
<evidence type="ECO:0000313" key="3">
    <source>
        <dbReference type="Proteomes" id="UP000177723"/>
    </source>
</evidence>
<dbReference type="AlphaFoldDB" id="A0A1F5WNY7"/>
<accession>A0A1F5WNY7</accession>
<dbReference type="SUPFAM" id="SSF53756">
    <property type="entry name" value="UDP-Glycosyltransferase/glycogen phosphorylase"/>
    <property type="match status" value="1"/>
</dbReference>
<proteinExistence type="predicted"/>
<gene>
    <name evidence="2" type="ORF">A3F23_00270</name>
</gene>